<evidence type="ECO:0000313" key="2">
    <source>
        <dbReference type="EMBL" id="ETS79733.1"/>
    </source>
</evidence>
<dbReference type="Pfam" id="PF12697">
    <property type="entry name" value="Abhydrolase_6"/>
    <property type="match status" value="1"/>
</dbReference>
<keyword evidence="3" id="KW-1185">Reference proteome</keyword>
<organism evidence="2 3">
    <name type="scientific">Pestalotiopsis fici (strain W106-1 / CGMCC3.15140)</name>
    <dbReference type="NCBI Taxonomy" id="1229662"/>
    <lineage>
        <taxon>Eukaryota</taxon>
        <taxon>Fungi</taxon>
        <taxon>Dikarya</taxon>
        <taxon>Ascomycota</taxon>
        <taxon>Pezizomycotina</taxon>
        <taxon>Sordariomycetes</taxon>
        <taxon>Xylariomycetidae</taxon>
        <taxon>Amphisphaeriales</taxon>
        <taxon>Sporocadaceae</taxon>
        <taxon>Pestalotiopsis</taxon>
    </lineage>
</organism>
<dbReference type="GeneID" id="19274599"/>
<evidence type="ECO:0000259" key="1">
    <source>
        <dbReference type="Pfam" id="PF12697"/>
    </source>
</evidence>
<dbReference type="InterPro" id="IPR050228">
    <property type="entry name" value="Carboxylesterase_BioH"/>
</dbReference>
<sequence length="355" mass="39122">MATLHERETFFVGGSYTQGEDGNHRLSGQMYVEHLSPSRTEETKPFPLVFIHGATRTANDWITKPDGKPGWASFFLSRGYELYLVDQPYRGRSAWPPGHGTIIAYTAEQIQQIFTACKQYEIWPQAALHTQWPGTGVMGDPIFDQLFASTLQMVGDTDLQERATQAACAALLDRINRPVILVGHSQGGSTPLLVADVRPSQVKMIVTIEPVGPPFSKASFIKGPGARYGVSFAPITYDPPVSDPDTDFVKVDLKANSPSRVDCLQQAESPPPRQLINLKGIPVLLMTSQASYHAQYDWAIVRYLRQAGVEAEHMELQGVGLLGNGHMMFLEENSDEIAAALEGRIDEIVQRRAAA</sequence>
<name>W3X0V7_PESFW</name>
<dbReference type="STRING" id="1229662.W3X0V7"/>
<proteinExistence type="predicted"/>
<dbReference type="KEGG" id="pfy:PFICI_09586"/>
<dbReference type="OMA" id="IEHGYEC"/>
<dbReference type="PANTHER" id="PTHR43194:SF4">
    <property type="entry name" value="AB HYDROLASE-1 DOMAIN-CONTAINING PROTEIN"/>
    <property type="match status" value="1"/>
</dbReference>
<gene>
    <name evidence="2" type="ORF">PFICI_09586</name>
</gene>
<dbReference type="AlphaFoldDB" id="W3X0V7"/>
<feature type="domain" description="AB hydrolase-1" evidence="1">
    <location>
        <begin position="48"/>
        <end position="340"/>
    </location>
</feature>
<dbReference type="eggNOG" id="ENOG502REH0">
    <property type="taxonomic scope" value="Eukaryota"/>
</dbReference>
<dbReference type="EMBL" id="KI912114">
    <property type="protein sequence ID" value="ETS79733.1"/>
    <property type="molecule type" value="Genomic_DNA"/>
</dbReference>
<dbReference type="OrthoDB" id="9978720at2759"/>
<dbReference type="InterPro" id="IPR029058">
    <property type="entry name" value="AB_hydrolase_fold"/>
</dbReference>
<accession>W3X0V7</accession>
<dbReference type="RefSeq" id="XP_007836358.1">
    <property type="nucleotide sequence ID" value="XM_007838167.1"/>
</dbReference>
<dbReference type="Gene3D" id="3.40.50.1820">
    <property type="entry name" value="alpha/beta hydrolase"/>
    <property type="match status" value="1"/>
</dbReference>
<dbReference type="InParanoid" id="W3X0V7"/>
<dbReference type="HOGENOM" id="CLU_038297_1_0_1"/>
<dbReference type="CDD" id="cd12809">
    <property type="entry name" value="Esterase_713_like-2"/>
    <property type="match status" value="1"/>
</dbReference>
<dbReference type="InterPro" id="IPR000073">
    <property type="entry name" value="AB_hydrolase_1"/>
</dbReference>
<evidence type="ECO:0000313" key="3">
    <source>
        <dbReference type="Proteomes" id="UP000030651"/>
    </source>
</evidence>
<dbReference type="PANTHER" id="PTHR43194">
    <property type="entry name" value="HYDROLASE ALPHA/BETA FOLD FAMILY"/>
    <property type="match status" value="1"/>
</dbReference>
<reference evidence="3" key="1">
    <citation type="journal article" date="2015" name="BMC Genomics">
        <title>Genomic and transcriptomic analysis of the endophytic fungus Pestalotiopsis fici reveals its lifestyle and high potential for synthesis of natural products.</title>
        <authorList>
            <person name="Wang X."/>
            <person name="Zhang X."/>
            <person name="Liu L."/>
            <person name="Xiang M."/>
            <person name="Wang W."/>
            <person name="Sun X."/>
            <person name="Che Y."/>
            <person name="Guo L."/>
            <person name="Liu G."/>
            <person name="Guo L."/>
            <person name="Wang C."/>
            <person name="Yin W.B."/>
            <person name="Stadler M."/>
            <person name="Zhang X."/>
            <person name="Liu X."/>
        </authorList>
    </citation>
    <scope>NUCLEOTIDE SEQUENCE [LARGE SCALE GENOMIC DNA]</scope>
    <source>
        <strain evidence="3">W106-1 / CGMCC3.15140</strain>
    </source>
</reference>
<dbReference type="SUPFAM" id="SSF53474">
    <property type="entry name" value="alpha/beta-Hydrolases"/>
    <property type="match status" value="1"/>
</dbReference>
<protein>
    <recommendedName>
        <fullName evidence="1">AB hydrolase-1 domain-containing protein</fullName>
    </recommendedName>
</protein>
<dbReference type="Proteomes" id="UP000030651">
    <property type="component" value="Unassembled WGS sequence"/>
</dbReference>